<dbReference type="EMBL" id="UOEJ01000258">
    <property type="protein sequence ID" value="VAW07058.1"/>
    <property type="molecule type" value="Genomic_DNA"/>
</dbReference>
<evidence type="ECO:0000313" key="1">
    <source>
        <dbReference type="EMBL" id="VAW07058.1"/>
    </source>
</evidence>
<gene>
    <name evidence="1" type="ORF">MNBD_ALPHA01-516</name>
</gene>
<name>A0A3B0SNL1_9ZZZZ</name>
<organism evidence="1">
    <name type="scientific">hydrothermal vent metagenome</name>
    <dbReference type="NCBI Taxonomy" id="652676"/>
    <lineage>
        <taxon>unclassified sequences</taxon>
        <taxon>metagenomes</taxon>
        <taxon>ecological metagenomes</taxon>
    </lineage>
</organism>
<accession>A0A3B0SNL1</accession>
<sequence>MDEDELEIDVLAEYPTLVLVSRFSRLIPRTDWFRYVGEPLEGAVLDQARAYLDALGFPEATPAMVEDWQEAASSLETNDWNSPFWEVEQQLMAALTVEVTETIDPALLEMVLAHVTSVASEYVGEGVMAAASRWGLDDEELMKAAIGEGVQACYQAALVIAAGVGDDHPFQLKYQMFESGWWPLGVMGNTFNIF</sequence>
<protein>
    <submittedName>
        <fullName evidence="1">Uncharacterized protein</fullName>
    </submittedName>
</protein>
<proteinExistence type="predicted"/>
<reference evidence="1" key="1">
    <citation type="submission" date="2018-06" db="EMBL/GenBank/DDBJ databases">
        <authorList>
            <person name="Zhirakovskaya E."/>
        </authorList>
    </citation>
    <scope>NUCLEOTIDE SEQUENCE</scope>
</reference>
<dbReference type="AlphaFoldDB" id="A0A3B0SNL1"/>